<dbReference type="PANTHER" id="PTHR22906:SF43">
    <property type="entry name" value="PROPERDIN"/>
    <property type="match status" value="1"/>
</dbReference>
<evidence type="ECO:0000256" key="6">
    <source>
        <dbReference type="SAM" id="MobiDB-lite"/>
    </source>
</evidence>
<evidence type="ECO:0000256" key="3">
    <source>
        <dbReference type="ARBA" id="ARBA00022729"/>
    </source>
</evidence>
<feature type="compositionally biased region" description="Basic and acidic residues" evidence="6">
    <location>
        <begin position="141"/>
        <end position="158"/>
    </location>
</feature>
<sequence>MNEEDQHHNCYLFEHNSLYEKALLVKQNPEHEKDVVRMLELASNCHRFDTAPPLEEDDLVSSTDKVDRKKRQNNNDTAVLGVGDWTDWSSCTKNGFESRSQACEYGRKIQRRGCPARQPLQSFGVQSPPAESHPYAPPEPARPEPPRTRTEPARHDQSPYDAYARRYLEQLSQQRVPQRHPASQQAQPCLQGICPAPSPPQQPQYSALSQNQVQDFARSKTRPEEARYRPAPPPPPACNGDGCTARNPAYGVWYEWSEWSACSCTCGIGMKQRRRECMTNNCQVCGMSGPSGQLARALAELGLDYETAPCDMGPCETWSEWCEWSSCSGSCGRGERTRTRFCNLGTQRCEGKDFEVEVCDAGPCPEWANWEEWSRCSASCGTGVSRRQRACLGGLLHYSCPDEKRRQNRAITYPALHGLSGKNGPPAHHNVDQDNDPEQEPVRLLFAKELHAVAGQTGALGPRVIENVELDIASEQEHALTAKVSLCITGSSSAAKTVQTNLVHLGVYSRFLLVTSQLRREPAVSIAAASVRWRLV</sequence>
<organism evidence="7 8">
    <name type="scientific">Oesophagostomum dentatum</name>
    <name type="common">Nodular worm</name>
    <dbReference type="NCBI Taxonomy" id="61180"/>
    <lineage>
        <taxon>Eukaryota</taxon>
        <taxon>Metazoa</taxon>
        <taxon>Ecdysozoa</taxon>
        <taxon>Nematoda</taxon>
        <taxon>Chromadorea</taxon>
        <taxon>Rhabditida</taxon>
        <taxon>Rhabditina</taxon>
        <taxon>Rhabditomorpha</taxon>
        <taxon>Strongyloidea</taxon>
        <taxon>Strongylidae</taxon>
        <taxon>Oesophagostomum</taxon>
    </lineage>
</organism>
<gene>
    <name evidence="7" type="ORF">OESDEN_00645</name>
</gene>
<keyword evidence="8" id="KW-1185">Reference proteome</keyword>
<dbReference type="PANTHER" id="PTHR22906">
    <property type="entry name" value="PROPERDIN"/>
    <property type="match status" value="1"/>
</dbReference>
<evidence type="ECO:0000313" key="7">
    <source>
        <dbReference type="EMBL" id="KHJ99356.1"/>
    </source>
</evidence>
<keyword evidence="3" id="KW-0732">Signal</keyword>
<evidence type="ECO:0000256" key="5">
    <source>
        <dbReference type="ARBA" id="ARBA00023157"/>
    </source>
</evidence>
<evidence type="ECO:0000256" key="1">
    <source>
        <dbReference type="ARBA" id="ARBA00004613"/>
    </source>
</evidence>
<keyword evidence="2" id="KW-0964">Secreted</keyword>
<dbReference type="PROSITE" id="PS50092">
    <property type="entry name" value="TSP1"/>
    <property type="match status" value="3"/>
</dbReference>
<dbReference type="AlphaFoldDB" id="A0A0B1TT91"/>
<keyword evidence="5" id="KW-1015">Disulfide bond</keyword>
<dbReference type="Pfam" id="PF00090">
    <property type="entry name" value="TSP_1"/>
    <property type="match status" value="3"/>
</dbReference>
<dbReference type="EMBL" id="KN549224">
    <property type="protein sequence ID" value="KHJ99356.1"/>
    <property type="molecule type" value="Genomic_DNA"/>
</dbReference>
<feature type="compositionally biased region" description="Polar residues" evidence="6">
    <location>
        <begin position="173"/>
        <end position="188"/>
    </location>
</feature>
<comment type="subcellular location">
    <subcellularLocation>
        <location evidence="1">Secreted</location>
    </subcellularLocation>
</comment>
<feature type="region of interest" description="Disordered" evidence="6">
    <location>
        <begin position="173"/>
        <end position="240"/>
    </location>
</feature>
<proteinExistence type="predicted"/>
<evidence type="ECO:0000256" key="4">
    <source>
        <dbReference type="ARBA" id="ARBA00022737"/>
    </source>
</evidence>
<dbReference type="InterPro" id="IPR036383">
    <property type="entry name" value="TSP1_rpt_sf"/>
</dbReference>
<dbReference type="SMART" id="SM00209">
    <property type="entry name" value="TSP1"/>
    <property type="match status" value="3"/>
</dbReference>
<feature type="region of interest" description="Disordered" evidence="6">
    <location>
        <begin position="52"/>
        <end position="74"/>
    </location>
</feature>
<protein>
    <submittedName>
        <fullName evidence="7">Thrombospondin type 1 domain protein</fullName>
    </submittedName>
</protein>
<name>A0A0B1TT91_OESDE</name>
<dbReference type="InterPro" id="IPR000884">
    <property type="entry name" value="TSP1_rpt"/>
</dbReference>
<feature type="region of interest" description="Disordered" evidence="6">
    <location>
        <begin position="119"/>
        <end position="158"/>
    </location>
</feature>
<feature type="compositionally biased region" description="Basic and acidic residues" evidence="6">
    <location>
        <begin position="217"/>
        <end position="228"/>
    </location>
</feature>
<reference evidence="7 8" key="1">
    <citation type="submission" date="2014-03" db="EMBL/GenBank/DDBJ databases">
        <title>Draft genome of the hookworm Oesophagostomum dentatum.</title>
        <authorList>
            <person name="Mitreva M."/>
        </authorList>
    </citation>
    <scope>NUCLEOTIDE SEQUENCE [LARGE SCALE GENOMIC DNA]</scope>
    <source>
        <strain evidence="7 8">OD-Hann</strain>
    </source>
</reference>
<dbReference type="OrthoDB" id="446173at2759"/>
<dbReference type="SUPFAM" id="SSF82895">
    <property type="entry name" value="TSP-1 type 1 repeat"/>
    <property type="match status" value="3"/>
</dbReference>
<dbReference type="InterPro" id="IPR052065">
    <property type="entry name" value="Compl_asym_regulator"/>
</dbReference>
<evidence type="ECO:0000256" key="2">
    <source>
        <dbReference type="ARBA" id="ARBA00022525"/>
    </source>
</evidence>
<keyword evidence="4" id="KW-0677">Repeat</keyword>
<accession>A0A0B1TT91</accession>
<dbReference type="Proteomes" id="UP000053660">
    <property type="component" value="Unassembled WGS sequence"/>
</dbReference>
<dbReference type="Gene3D" id="2.20.100.10">
    <property type="entry name" value="Thrombospondin type-1 (TSP1) repeat"/>
    <property type="match status" value="3"/>
</dbReference>
<evidence type="ECO:0000313" key="8">
    <source>
        <dbReference type="Proteomes" id="UP000053660"/>
    </source>
</evidence>